<dbReference type="EMBL" id="AMZH03023610">
    <property type="protein sequence ID" value="RRT36443.1"/>
    <property type="molecule type" value="Genomic_DNA"/>
</dbReference>
<dbReference type="PANTHER" id="PTHR33240">
    <property type="entry name" value="OS08G0508500 PROTEIN"/>
    <property type="match status" value="1"/>
</dbReference>
<comment type="caution">
    <text evidence="1">The sequence shown here is derived from an EMBL/GenBank/DDBJ whole genome shotgun (WGS) entry which is preliminary data.</text>
</comment>
<dbReference type="PANTHER" id="PTHR33240:SF8">
    <property type="entry name" value="OS03G0439900 PROTEIN"/>
    <property type="match status" value="1"/>
</dbReference>
<proteinExistence type="predicted"/>
<evidence type="ECO:0000313" key="2">
    <source>
        <dbReference type="Proteomes" id="UP000287651"/>
    </source>
</evidence>
<dbReference type="Proteomes" id="UP000287651">
    <property type="component" value="Unassembled WGS sequence"/>
</dbReference>
<organism evidence="1 2">
    <name type="scientific">Ensete ventricosum</name>
    <name type="common">Abyssinian banana</name>
    <name type="synonym">Musa ensete</name>
    <dbReference type="NCBI Taxonomy" id="4639"/>
    <lineage>
        <taxon>Eukaryota</taxon>
        <taxon>Viridiplantae</taxon>
        <taxon>Streptophyta</taxon>
        <taxon>Embryophyta</taxon>
        <taxon>Tracheophyta</taxon>
        <taxon>Spermatophyta</taxon>
        <taxon>Magnoliopsida</taxon>
        <taxon>Liliopsida</taxon>
        <taxon>Zingiberales</taxon>
        <taxon>Musaceae</taxon>
        <taxon>Ensete</taxon>
    </lineage>
</organism>
<accession>A0A426XAD6</accession>
<protein>
    <submittedName>
        <fullName evidence="1">Uncharacterized protein</fullName>
    </submittedName>
</protein>
<evidence type="ECO:0000313" key="1">
    <source>
        <dbReference type="EMBL" id="RRT36443.1"/>
    </source>
</evidence>
<reference evidence="1 2" key="1">
    <citation type="journal article" date="2014" name="Agronomy (Basel)">
        <title>A Draft Genome Sequence for Ensete ventricosum, the Drought-Tolerant Tree Against Hunger.</title>
        <authorList>
            <person name="Harrison J."/>
            <person name="Moore K.A."/>
            <person name="Paszkiewicz K."/>
            <person name="Jones T."/>
            <person name="Grant M."/>
            <person name="Ambacheew D."/>
            <person name="Muzemil S."/>
            <person name="Studholme D.J."/>
        </authorList>
    </citation>
    <scope>NUCLEOTIDE SEQUENCE [LARGE SCALE GENOMIC DNA]</scope>
</reference>
<gene>
    <name evidence="1" type="ORF">B296_00049258</name>
</gene>
<name>A0A426XAD6_ENSVE</name>
<sequence>MVVFMVVDLPSTYNAIIGQPMLNKLRAIVSTFHGSMKFPTSTRVGEARGDPRESRRCYLTATTLPKKPRISSPLTDPREPNRLTLNPELVEGVKEVVVNPK</sequence>
<dbReference type="AlphaFoldDB" id="A0A426XAD6"/>